<evidence type="ECO:0000313" key="2">
    <source>
        <dbReference type="EMBL" id="UTX44312.1"/>
    </source>
</evidence>
<proteinExistence type="predicted"/>
<dbReference type="EMBL" id="CP075157">
    <property type="protein sequence ID" value="UTX44312.1"/>
    <property type="molecule type" value="Genomic_DNA"/>
</dbReference>
<protein>
    <submittedName>
        <fullName evidence="2">Uncharacterized protein</fullName>
    </submittedName>
</protein>
<dbReference type="Proteomes" id="UP001059546">
    <property type="component" value="Chromosome XI"/>
</dbReference>
<gene>
    <name evidence="2" type="ORF">GPU96_11g21110</name>
</gene>
<evidence type="ECO:0000256" key="1">
    <source>
        <dbReference type="SAM" id="Coils"/>
    </source>
</evidence>
<dbReference type="AlphaFoldDB" id="A0A9Q9CBR2"/>
<sequence length="538" mass="63515">MERIDSLFSEIRDVDECYARYQSFRDEKNKLEKELGRIEEEIKRVDSVSLEREIKKTTNEYQSVLEDIEVLSLNSKECRTIEDLEMVFSKILDMDVLLKKSLEFLKHSATIRYLDQESEGKIKGQEDEHENRFAWFEISKDVEMLFELSAKYARIQERCYLSFKLMVCENIQDLIPVDIKIFQDDRSLFFASERNRDELSACILGEKAVMDLKEILEYKMMSHAIFEVLRDNLRKRVVEKGLSDEEVERNNLFFKDTEFYVHNVPEWKLDVVMKEIIEMTKGPRSMDAVEIFEASDRMPRSVSASYKRFQGCFEVFRKLKSKRHEKGAKVINRAITKLFDPKRHEPSVYSYFVEFADITHFLRTYPGHPLTDELSKRKEELFFDIVKESSRVSVDLSEPLVTLKLYFKEKHVEFVDNMRLFVPLINRSLFEIQFFEILDEGLMERILGLRMAKKSTIKNIVLLIDYVLDLSFHLPMEAIGNKEKLRSYKQVLSLDKESLVKDYRNGKLCISDEEFISLCSLAFRDLEDKAFLLGKTSG</sequence>
<organism evidence="2 3">
    <name type="scientific">Encephalitozoon hellem</name>
    <name type="common">Microsporidian parasite</name>
    <dbReference type="NCBI Taxonomy" id="27973"/>
    <lineage>
        <taxon>Eukaryota</taxon>
        <taxon>Fungi</taxon>
        <taxon>Fungi incertae sedis</taxon>
        <taxon>Microsporidia</taxon>
        <taxon>Unikaryonidae</taxon>
        <taxon>Encephalitozoon</taxon>
    </lineage>
</organism>
<evidence type="ECO:0000313" key="3">
    <source>
        <dbReference type="Proteomes" id="UP001059546"/>
    </source>
</evidence>
<name>A0A9Q9CBR2_ENCHE</name>
<reference evidence="2" key="1">
    <citation type="submission" date="2021-05" db="EMBL/GenBank/DDBJ databases">
        <title>Encephalitozoon hellem ATCC 50604 Complete Genome.</title>
        <authorList>
            <person name="Mascarenhas dos Santos A.C."/>
            <person name="Julian A.T."/>
            <person name="Pombert J.-F."/>
        </authorList>
    </citation>
    <scope>NUCLEOTIDE SEQUENCE</scope>
    <source>
        <strain evidence="2">ATCC 50604</strain>
    </source>
</reference>
<feature type="coiled-coil region" evidence="1">
    <location>
        <begin position="14"/>
        <end position="67"/>
    </location>
</feature>
<keyword evidence="1" id="KW-0175">Coiled coil</keyword>
<accession>A0A9Q9CBR2</accession>